<dbReference type="InterPro" id="IPR000873">
    <property type="entry name" value="AMP-dep_synth/lig_dom"/>
</dbReference>
<dbReference type="PANTHER" id="PTHR24096">
    <property type="entry name" value="LONG-CHAIN-FATTY-ACID--COA LIGASE"/>
    <property type="match status" value="1"/>
</dbReference>
<dbReference type="InterPro" id="IPR042099">
    <property type="entry name" value="ANL_N_sf"/>
</dbReference>
<dbReference type="GO" id="GO:0005777">
    <property type="term" value="C:peroxisome"/>
    <property type="evidence" value="ECO:0007669"/>
    <property type="project" value="UniProtKB-SubCell"/>
</dbReference>
<reference evidence="5" key="1">
    <citation type="submission" date="2023-10" db="EMBL/GenBank/DDBJ databases">
        <title>Genome assembly of Pristionchus species.</title>
        <authorList>
            <person name="Yoshida K."/>
            <person name="Sommer R.J."/>
        </authorList>
    </citation>
    <scope>NUCLEOTIDE SEQUENCE</scope>
    <source>
        <strain evidence="5">RS0144</strain>
    </source>
</reference>
<evidence type="ECO:0008006" key="7">
    <source>
        <dbReference type="Google" id="ProtNLM"/>
    </source>
</evidence>
<dbReference type="GO" id="GO:0016405">
    <property type="term" value="F:CoA-ligase activity"/>
    <property type="evidence" value="ECO:0007669"/>
    <property type="project" value="TreeGrafter"/>
</dbReference>
<proteinExistence type="predicted"/>
<evidence type="ECO:0000256" key="2">
    <source>
        <dbReference type="ARBA" id="ARBA00023140"/>
    </source>
</evidence>
<feature type="domain" description="AMP-dependent synthetase/ligase" evidence="3">
    <location>
        <begin position="4"/>
        <end position="371"/>
    </location>
</feature>
<dbReference type="Pfam" id="PF13193">
    <property type="entry name" value="AMP-binding_C"/>
    <property type="match status" value="1"/>
</dbReference>
<dbReference type="PANTHER" id="PTHR24096:SF381">
    <property type="entry name" value="4-COUMARATE--COA LIGASE 1-LIKE"/>
    <property type="match status" value="1"/>
</dbReference>
<name>A0AAV5SAX1_9BILA</name>
<keyword evidence="2" id="KW-0576">Peroxisome</keyword>
<evidence type="ECO:0000313" key="6">
    <source>
        <dbReference type="Proteomes" id="UP001432027"/>
    </source>
</evidence>
<feature type="non-terminal residue" evidence="5">
    <location>
        <position position="1"/>
    </location>
</feature>
<comment type="caution">
    <text evidence="5">The sequence shown here is derived from an EMBL/GenBank/DDBJ whole genome shotgun (WGS) entry which is preliminary data.</text>
</comment>
<protein>
    <recommendedName>
        <fullName evidence="7">AMP-binding protein</fullName>
    </recommendedName>
</protein>
<dbReference type="SUPFAM" id="SSF56801">
    <property type="entry name" value="Acetyl-CoA synthetase-like"/>
    <property type="match status" value="1"/>
</dbReference>
<organism evidence="5 6">
    <name type="scientific">Pristionchus entomophagus</name>
    <dbReference type="NCBI Taxonomy" id="358040"/>
    <lineage>
        <taxon>Eukaryota</taxon>
        <taxon>Metazoa</taxon>
        <taxon>Ecdysozoa</taxon>
        <taxon>Nematoda</taxon>
        <taxon>Chromadorea</taxon>
        <taxon>Rhabditida</taxon>
        <taxon>Rhabditina</taxon>
        <taxon>Diplogasteromorpha</taxon>
        <taxon>Diplogasteroidea</taxon>
        <taxon>Neodiplogasteridae</taxon>
        <taxon>Pristionchus</taxon>
    </lineage>
</organism>
<evidence type="ECO:0000256" key="1">
    <source>
        <dbReference type="ARBA" id="ARBA00004275"/>
    </source>
</evidence>
<dbReference type="Proteomes" id="UP001432027">
    <property type="component" value="Unassembled WGS sequence"/>
</dbReference>
<dbReference type="Gene3D" id="3.40.50.12780">
    <property type="entry name" value="N-terminal domain of ligase-like"/>
    <property type="match status" value="1"/>
</dbReference>
<evidence type="ECO:0000259" key="3">
    <source>
        <dbReference type="Pfam" id="PF00501"/>
    </source>
</evidence>
<evidence type="ECO:0000313" key="5">
    <source>
        <dbReference type="EMBL" id="GMS79762.1"/>
    </source>
</evidence>
<dbReference type="InterPro" id="IPR045851">
    <property type="entry name" value="AMP-bd_C_sf"/>
</dbReference>
<keyword evidence="6" id="KW-1185">Reference proteome</keyword>
<feature type="domain" description="AMP-binding enzyme C-terminal" evidence="4">
    <location>
        <begin position="418"/>
        <end position="492"/>
    </location>
</feature>
<comment type="subcellular location">
    <subcellularLocation>
        <location evidence="1">Peroxisome</location>
    </subcellularLocation>
</comment>
<dbReference type="AlphaFoldDB" id="A0AAV5SAX1"/>
<dbReference type="InterPro" id="IPR025110">
    <property type="entry name" value="AMP-bd_C"/>
</dbReference>
<accession>A0AAV5SAX1</accession>
<dbReference type="EMBL" id="BTSX01000001">
    <property type="protein sequence ID" value="GMS79762.1"/>
    <property type="molecule type" value="Genomic_DNA"/>
</dbReference>
<dbReference type="Gene3D" id="3.30.300.30">
    <property type="match status" value="1"/>
</dbReference>
<gene>
    <name evidence="5" type="ORF">PENTCL1PPCAC_1937</name>
</gene>
<evidence type="ECO:0000259" key="4">
    <source>
        <dbReference type="Pfam" id="PF13193"/>
    </source>
</evidence>
<sequence length="516" mass="57190">DFFFKETEKYANDVAFINNSNEATVTYAQVRNQAKRLAQSILAMGLEKGEAILIVMDNRPETIIIFLAASMAGAVTTTINPWWCADELQHQVETSFTRFAFVIPTAIGPVRSVFERIKRDYRLICVGPREYAEGLPILSDLELALELVPPSSIVFPEIIPEEDVVYLPYSSGIHGDRKGILITHEVFCQQIAVANHPFYDNPRSGEYTVSLLPFFRHIGLECCFVGLFNGVTMVCVPEHDMIKYMECIEKYEARCVFTTPYMVHQMSRTGSSAPALSCLKTVIVGTAALTRTVHEAFLARFPRASIASTYGMTETGVLARSQPRQEYMKDVGKLVSTVQMKVLDMLTGEEMPRGEKGVLYVAGPSTSAPYLDCPEQDPLGGWRKTGDVGSIDDKGNVFLVDRAREIIKVFGVHVIPQEIEEILGAHPSVVECAVVGVADKEAGERPIAFIVLKPLTQVTKDELMDYVNERLCRPKWLLRVELSTTLPRTSCGAILRRVLAEAANLSIDALPTSVAN</sequence>
<dbReference type="Pfam" id="PF00501">
    <property type="entry name" value="AMP-binding"/>
    <property type="match status" value="1"/>
</dbReference>